<feature type="compositionally biased region" description="Basic and acidic residues" evidence="1">
    <location>
        <begin position="356"/>
        <end position="372"/>
    </location>
</feature>
<protein>
    <submittedName>
        <fullName evidence="3">Fimbrillin family protein</fullName>
    </submittedName>
</protein>
<evidence type="ECO:0000313" key="4">
    <source>
        <dbReference type="Proteomes" id="UP001205506"/>
    </source>
</evidence>
<dbReference type="PROSITE" id="PS51257">
    <property type="entry name" value="PROKAR_LIPOPROTEIN"/>
    <property type="match status" value="1"/>
</dbReference>
<sequence>MDKKFVMSIAAMAALTLVSCSSDDLDSFSDNSSKNEAISFDGYLGRSAVAVNGSRGSVETANTLKTNGFGVFGRYNAGAGQTSDPDFFKNQKVTYSNKKWTYSPLKYWPTNGQIDFLAYAPYDSEQKLIENSKLAFEVKPTATEQKDLLWANATGKITENFEGTTKEKVKFQFHHALSRLGYTVKLSGDYSSNATFTLKKITLAGSPDETTKAFYTKGTIDLSTVKDPTSSVTTGLWNTSSSDKQNFDWVSTPYDLTSTDKYNNPDKDNNYLFVIPQDFSKDKTPGGSNVDELYVIVQYTIKYNGGGEQTNTVYKRLKQNFLQGKAYMLNLTIGLPIEFDVDVDTVNGVDPWDEVNDGKGDIDSWDDIEHKK</sequence>
<reference evidence="3" key="1">
    <citation type="submission" date="2022-07" db="EMBL/GenBank/DDBJ databases">
        <title>Prevotella copri.</title>
        <authorList>
            <person name="Yang C."/>
        </authorList>
    </citation>
    <scope>NUCLEOTIDE SEQUENCE</scope>
    <source>
        <strain evidence="3">HF1805</strain>
    </source>
</reference>
<dbReference type="Gene3D" id="2.60.40.2620">
    <property type="entry name" value="Fimbrillin-like"/>
    <property type="match status" value="1"/>
</dbReference>
<name>A0AAW5IA70_9BACT</name>
<gene>
    <name evidence="3" type="ORF">NNC68_04240</name>
</gene>
<evidence type="ECO:0000256" key="2">
    <source>
        <dbReference type="SAM" id="SignalP"/>
    </source>
</evidence>
<dbReference type="AlphaFoldDB" id="A0AAW5IA70"/>
<dbReference type="InterPro" id="IPR042278">
    <property type="entry name" value="Mfa-like_1_N"/>
</dbReference>
<evidence type="ECO:0000313" key="3">
    <source>
        <dbReference type="EMBL" id="MCP9548689.1"/>
    </source>
</evidence>
<feature type="region of interest" description="Disordered" evidence="1">
    <location>
        <begin position="352"/>
        <end position="372"/>
    </location>
</feature>
<organism evidence="3 4">
    <name type="scientific">Segatella copri</name>
    <dbReference type="NCBI Taxonomy" id="165179"/>
    <lineage>
        <taxon>Bacteria</taxon>
        <taxon>Pseudomonadati</taxon>
        <taxon>Bacteroidota</taxon>
        <taxon>Bacteroidia</taxon>
        <taxon>Bacteroidales</taxon>
        <taxon>Prevotellaceae</taxon>
        <taxon>Segatella</taxon>
    </lineage>
</organism>
<accession>A0AAW5IA70</accession>
<proteinExistence type="predicted"/>
<keyword evidence="2" id="KW-0732">Signal</keyword>
<evidence type="ECO:0000256" key="1">
    <source>
        <dbReference type="SAM" id="MobiDB-lite"/>
    </source>
</evidence>
<comment type="caution">
    <text evidence="3">The sequence shown here is derived from an EMBL/GenBank/DDBJ whole genome shotgun (WGS) entry which is preliminary data.</text>
</comment>
<dbReference type="EMBL" id="JANDWU010000005">
    <property type="protein sequence ID" value="MCP9548689.1"/>
    <property type="molecule type" value="Genomic_DNA"/>
</dbReference>
<feature type="chain" id="PRO_5044025980" evidence="2">
    <location>
        <begin position="23"/>
        <end position="372"/>
    </location>
</feature>
<dbReference type="Proteomes" id="UP001205506">
    <property type="component" value="Unassembled WGS sequence"/>
</dbReference>
<dbReference type="RefSeq" id="WP_254970211.1">
    <property type="nucleotide sequence ID" value="NZ_JANDWU010000005.1"/>
</dbReference>
<feature type="signal peptide" evidence="2">
    <location>
        <begin position="1"/>
        <end position="22"/>
    </location>
</feature>
<dbReference type="CDD" id="cd13120">
    <property type="entry name" value="BF2867_like_N"/>
    <property type="match status" value="1"/>
</dbReference>